<dbReference type="RefSeq" id="WP_116854784.1">
    <property type="nucleotide sequence ID" value="NZ_QTJV01000006.1"/>
</dbReference>
<protein>
    <submittedName>
        <fullName evidence="1">Uncharacterized protein</fullName>
    </submittedName>
</protein>
<keyword evidence="2" id="KW-1185">Reference proteome</keyword>
<sequence>MEYNEIREILSRYWEGETSLEEEDLLRSFFAGNRQELPADLLEAAALFGYFVAEGEREMTVFEELDLREVEDMDGLENGSVAEIPVLEEQPEKTTGVVTMPRPYQHWMKYAAVLLLGVGLAYSGRQFKVKEQEMSDHSMAEALNKADTYDDPKEAYAATKKALELLAKNLNKGTAQAKKIAYFNEATEIIKAD</sequence>
<reference evidence="1 2" key="1">
    <citation type="submission" date="2018-08" db="EMBL/GenBank/DDBJ databases">
        <title>Chitinophaga sp. K20C18050901, a novel bacterium isolated from forest soil.</title>
        <authorList>
            <person name="Wang C."/>
        </authorList>
    </citation>
    <scope>NUCLEOTIDE SEQUENCE [LARGE SCALE GENOMIC DNA]</scope>
    <source>
        <strain evidence="1 2">K20C18050901</strain>
    </source>
</reference>
<dbReference type="OrthoDB" id="667398at2"/>
<evidence type="ECO:0000313" key="1">
    <source>
        <dbReference type="EMBL" id="RFM33866.1"/>
    </source>
</evidence>
<gene>
    <name evidence="1" type="ORF">DXN04_18080</name>
</gene>
<organism evidence="1 2">
    <name type="scientific">Chitinophaga silvisoli</name>
    <dbReference type="NCBI Taxonomy" id="2291814"/>
    <lineage>
        <taxon>Bacteria</taxon>
        <taxon>Pseudomonadati</taxon>
        <taxon>Bacteroidota</taxon>
        <taxon>Chitinophagia</taxon>
        <taxon>Chitinophagales</taxon>
        <taxon>Chitinophagaceae</taxon>
        <taxon>Chitinophaga</taxon>
    </lineage>
</organism>
<accession>A0A3E1P0X9</accession>
<comment type="caution">
    <text evidence="1">The sequence shown here is derived from an EMBL/GenBank/DDBJ whole genome shotgun (WGS) entry which is preliminary data.</text>
</comment>
<dbReference type="Proteomes" id="UP000261174">
    <property type="component" value="Unassembled WGS sequence"/>
</dbReference>
<dbReference type="AlphaFoldDB" id="A0A3E1P0X9"/>
<dbReference type="EMBL" id="QTJV01000006">
    <property type="protein sequence ID" value="RFM33866.1"/>
    <property type="molecule type" value="Genomic_DNA"/>
</dbReference>
<proteinExistence type="predicted"/>
<name>A0A3E1P0X9_9BACT</name>
<evidence type="ECO:0000313" key="2">
    <source>
        <dbReference type="Proteomes" id="UP000261174"/>
    </source>
</evidence>